<dbReference type="NCBIfam" id="TIGR03342">
    <property type="entry name" value="dsrC_tusE_dsvC"/>
    <property type="match status" value="1"/>
</dbReference>
<sequence>MLTFGDRIVAVDARGYLLDPADWDRTLAEAMAAADGIRLEAAHWQVLDLLRDYHGEHGQAPAMRLLVREVARVLGSERADSRALYRLFPQGPAKQAARYAGLPRPTSCI</sequence>
<dbReference type="GO" id="GO:0002143">
    <property type="term" value="P:tRNA wobble position uridine thiolation"/>
    <property type="evidence" value="ECO:0007669"/>
    <property type="project" value="TreeGrafter"/>
</dbReference>
<organism evidence="5 6">
    <name type="scientific">Pseudofulvimonas gallinarii</name>
    <dbReference type="NCBI Taxonomy" id="634155"/>
    <lineage>
        <taxon>Bacteria</taxon>
        <taxon>Pseudomonadati</taxon>
        <taxon>Pseudomonadota</taxon>
        <taxon>Gammaproteobacteria</taxon>
        <taxon>Lysobacterales</taxon>
        <taxon>Rhodanobacteraceae</taxon>
        <taxon>Pseudofulvimonas</taxon>
    </lineage>
</organism>
<proteinExistence type="inferred from homology"/>
<keyword evidence="2" id="KW-0963">Cytoplasm</keyword>
<dbReference type="Gene3D" id="3.30.1420.10">
    <property type="match status" value="1"/>
</dbReference>
<dbReference type="PANTHER" id="PTHR37010">
    <property type="entry name" value="SULFURTRANSFERASE TUSE"/>
    <property type="match status" value="1"/>
</dbReference>
<dbReference type="PANTHER" id="PTHR37010:SF1">
    <property type="entry name" value="SULFURTRANSFERASE TUSE"/>
    <property type="match status" value="1"/>
</dbReference>
<dbReference type="Proteomes" id="UP000294599">
    <property type="component" value="Unassembled WGS sequence"/>
</dbReference>
<gene>
    <name evidence="5" type="ORF">EDC25_1186</name>
</gene>
<dbReference type="AlphaFoldDB" id="A0A4S3KUA4"/>
<evidence type="ECO:0000256" key="1">
    <source>
        <dbReference type="ARBA" id="ARBA00004496"/>
    </source>
</evidence>
<comment type="similarity">
    <text evidence="3">Belongs to the dsrC/tusE family.</text>
</comment>
<dbReference type="GO" id="GO:0016740">
    <property type="term" value="F:transferase activity"/>
    <property type="evidence" value="ECO:0007669"/>
    <property type="project" value="UniProtKB-KW"/>
</dbReference>
<dbReference type="GO" id="GO:0097163">
    <property type="term" value="F:sulfur carrier activity"/>
    <property type="evidence" value="ECO:0007669"/>
    <property type="project" value="TreeGrafter"/>
</dbReference>
<dbReference type="Gene3D" id="1.10.10.370">
    <property type="entry name" value="DsrC-like protein, C-terminal domain"/>
    <property type="match status" value="1"/>
</dbReference>
<dbReference type="InterPro" id="IPR043163">
    <property type="entry name" value="DsrC-like_N"/>
</dbReference>
<protein>
    <recommendedName>
        <fullName evidence="3">Sulfurtransferase</fullName>
        <ecNumber evidence="3">2.8.1.-</ecNumber>
    </recommendedName>
</protein>
<dbReference type="InterPro" id="IPR025526">
    <property type="entry name" value="DsrC-like_dom_sf"/>
</dbReference>
<comment type="subcellular location">
    <subcellularLocation>
        <location evidence="1">Cytoplasm</location>
    </subcellularLocation>
</comment>
<reference evidence="5 6" key="1">
    <citation type="submission" date="2019-03" db="EMBL/GenBank/DDBJ databases">
        <title>Genomic Encyclopedia of Type Strains, Phase IV (KMG-IV): sequencing the most valuable type-strain genomes for metagenomic binning, comparative biology and taxonomic classification.</title>
        <authorList>
            <person name="Goeker M."/>
        </authorList>
    </citation>
    <scope>NUCLEOTIDE SEQUENCE [LARGE SCALE GENOMIC DNA]</scope>
    <source>
        <strain evidence="5 6">DSM 21944</strain>
    </source>
</reference>
<comment type="caution">
    <text evidence="5">The sequence shown here is derived from an EMBL/GenBank/DDBJ whole genome shotgun (WGS) entry which is preliminary data.</text>
</comment>
<evidence type="ECO:0000256" key="3">
    <source>
        <dbReference type="PIRNR" id="PIRNR006223"/>
    </source>
</evidence>
<dbReference type="PIRSF" id="PIRSF006223">
    <property type="entry name" value="DsrC_TusE"/>
    <property type="match status" value="1"/>
</dbReference>
<dbReference type="InterPro" id="IPR042072">
    <property type="entry name" value="DsrC-like_C"/>
</dbReference>
<dbReference type="Pfam" id="PF04358">
    <property type="entry name" value="DsrC"/>
    <property type="match status" value="1"/>
</dbReference>
<dbReference type="EMBL" id="SMAF01000018">
    <property type="protein sequence ID" value="TCS95317.1"/>
    <property type="molecule type" value="Genomic_DNA"/>
</dbReference>
<evidence type="ECO:0000256" key="4">
    <source>
        <dbReference type="PIRSR" id="PIRSR006223-50"/>
    </source>
</evidence>
<dbReference type="OrthoDB" id="9786347at2"/>
<dbReference type="GO" id="GO:0005737">
    <property type="term" value="C:cytoplasm"/>
    <property type="evidence" value="ECO:0007669"/>
    <property type="project" value="UniProtKB-SubCell"/>
</dbReference>
<dbReference type="EC" id="2.8.1.-" evidence="3"/>
<comment type="function">
    <text evidence="3">Part of a sulfur-relay system.</text>
</comment>
<evidence type="ECO:0000256" key="2">
    <source>
        <dbReference type="ARBA" id="ARBA00022490"/>
    </source>
</evidence>
<dbReference type="InterPro" id="IPR007453">
    <property type="entry name" value="DsrC/TusE"/>
</dbReference>
<accession>A0A4S3KUA4</accession>
<keyword evidence="6" id="KW-1185">Reference proteome</keyword>
<evidence type="ECO:0000313" key="5">
    <source>
        <dbReference type="EMBL" id="TCS95317.1"/>
    </source>
</evidence>
<evidence type="ECO:0000313" key="6">
    <source>
        <dbReference type="Proteomes" id="UP000294599"/>
    </source>
</evidence>
<feature type="active site" description="Cysteine persulfide intermediate" evidence="4">
    <location>
        <position position="108"/>
    </location>
</feature>
<name>A0A4S3KUA4_9GAMM</name>
<keyword evidence="3" id="KW-0808">Transferase</keyword>
<dbReference type="SUPFAM" id="SSF69721">
    <property type="entry name" value="DsrC, the gamma subunit of dissimilatory sulfite reductase"/>
    <property type="match status" value="1"/>
</dbReference>